<dbReference type="PIRSF" id="PIRSF033091">
    <property type="entry name" value="Pesterase_YhaO"/>
    <property type="match status" value="1"/>
</dbReference>
<dbReference type="PANTHER" id="PTHR30337:SF7">
    <property type="entry name" value="PHOSPHOESTERASE"/>
    <property type="match status" value="1"/>
</dbReference>
<dbReference type="Proteomes" id="UP000676456">
    <property type="component" value="Unassembled WGS sequence"/>
</dbReference>
<dbReference type="InterPro" id="IPR014576">
    <property type="entry name" value="Pesterase_YhaO"/>
</dbReference>
<dbReference type="PANTHER" id="PTHR30337">
    <property type="entry name" value="COMPONENT OF ATP-DEPENDENT DSDNA EXONUCLEASE"/>
    <property type="match status" value="1"/>
</dbReference>
<name>A0A942UIF6_9BACI</name>
<dbReference type="GO" id="GO:0004527">
    <property type="term" value="F:exonuclease activity"/>
    <property type="evidence" value="ECO:0007669"/>
    <property type="project" value="UniProtKB-KW"/>
</dbReference>
<evidence type="ECO:0000313" key="4">
    <source>
        <dbReference type="Proteomes" id="UP000676456"/>
    </source>
</evidence>
<dbReference type="Pfam" id="PF00149">
    <property type="entry name" value="Metallophos"/>
    <property type="match status" value="1"/>
</dbReference>
<keyword evidence="3" id="KW-0269">Exonuclease</keyword>
<dbReference type="CDD" id="cd00840">
    <property type="entry name" value="MPP_Mre11_N"/>
    <property type="match status" value="1"/>
</dbReference>
<comment type="caution">
    <text evidence="3">The sequence shown here is derived from an EMBL/GenBank/DDBJ whole genome shotgun (WGS) entry which is preliminary data.</text>
</comment>
<dbReference type="InterPro" id="IPR041796">
    <property type="entry name" value="Mre11_N"/>
</dbReference>
<dbReference type="EMBL" id="JAGYPN010000001">
    <property type="protein sequence ID" value="MBS4221225.1"/>
    <property type="molecule type" value="Genomic_DNA"/>
</dbReference>
<dbReference type="InterPro" id="IPR004843">
    <property type="entry name" value="Calcineurin-like_PHP"/>
</dbReference>
<dbReference type="SUPFAM" id="SSF56300">
    <property type="entry name" value="Metallo-dependent phosphatases"/>
    <property type="match status" value="1"/>
</dbReference>
<gene>
    <name evidence="3" type="ORF">KHA91_00465</name>
</gene>
<dbReference type="InterPro" id="IPR029052">
    <property type="entry name" value="Metallo-depent_PP-like"/>
</dbReference>
<proteinExistence type="predicted"/>
<keyword evidence="4" id="KW-1185">Reference proteome</keyword>
<keyword evidence="1" id="KW-0378">Hydrolase</keyword>
<dbReference type="RefSeq" id="WP_213096276.1">
    <property type="nucleotide sequence ID" value="NZ_JAGYPH010000001.1"/>
</dbReference>
<keyword evidence="3" id="KW-0540">Nuclease</keyword>
<dbReference type="Gene3D" id="3.60.21.10">
    <property type="match status" value="1"/>
</dbReference>
<dbReference type="AlphaFoldDB" id="A0A942UIF6"/>
<organism evidence="3 4">
    <name type="scientific">Lederbergia citrea</name>
    <dbReference type="NCBI Taxonomy" id="2833581"/>
    <lineage>
        <taxon>Bacteria</taxon>
        <taxon>Bacillati</taxon>
        <taxon>Bacillota</taxon>
        <taxon>Bacilli</taxon>
        <taxon>Bacillales</taxon>
        <taxon>Bacillaceae</taxon>
        <taxon>Lederbergia</taxon>
    </lineage>
</organism>
<protein>
    <submittedName>
        <fullName evidence="3">DNA repair exonuclease</fullName>
    </submittedName>
</protein>
<sequence>MEGIRFIHTADLHLDSPFLGLNHLPKDLFERIQESTFAAFEKVVDLAIEQAVDFVVIVGDLFDGEDRSIKAQARLRKQMERLRDAEIFAFITHGNHDHLAGSWLMLDMPENVQIFSSEVEMKSVTVKSGCNVHLYGFSYPERHVVDRKISEYEKVGEAHFHIGLLHGHCEGGISLHQPYAPFSIVELLQKDMDYWALGHIHKKQILNEDPFIVYPGNIQGRHRNEDGEKGCYIVTLESSGHSQLEFHETDIIRWESVDLNCEENMGLTDLYTIITQHMETLNSIGLGIMLEINLQNPSVISADLKLKIDNGEFLEMLQDGIDFTEAFVWPYKINLNFAAEKANSTLIDVSFIHMLNLAIKDMEKDTFDEAVSSLFSHIYGSRYLTQIEEIEKKALLESAKELIVRQLGN</sequence>
<evidence type="ECO:0000259" key="2">
    <source>
        <dbReference type="Pfam" id="PF00149"/>
    </source>
</evidence>
<dbReference type="InterPro" id="IPR050535">
    <property type="entry name" value="DNA_Repair-Maintenance_Comp"/>
</dbReference>
<evidence type="ECO:0000313" key="3">
    <source>
        <dbReference type="EMBL" id="MBS4221225.1"/>
    </source>
</evidence>
<feature type="domain" description="Calcineurin-like phosphoesterase" evidence="2">
    <location>
        <begin position="4"/>
        <end position="202"/>
    </location>
</feature>
<accession>A0A942UIF6</accession>
<reference evidence="3 4" key="1">
    <citation type="submission" date="2021-05" db="EMBL/GenBank/DDBJ databases">
        <title>Novel Bacillus species.</title>
        <authorList>
            <person name="Liu G."/>
        </authorList>
    </citation>
    <scope>NUCLEOTIDE SEQUENCE [LARGE SCALE GENOMIC DNA]</scope>
    <source>
        <strain evidence="3 4">FJAT-49682</strain>
    </source>
</reference>
<evidence type="ECO:0000256" key="1">
    <source>
        <dbReference type="ARBA" id="ARBA00022801"/>
    </source>
</evidence>